<dbReference type="InterPro" id="IPR000522">
    <property type="entry name" value="ABC_transptr_permease_BtuC"/>
</dbReference>
<evidence type="ECO:0000256" key="1">
    <source>
        <dbReference type="ARBA" id="ARBA00004651"/>
    </source>
</evidence>
<feature type="transmembrane region" description="Helical" evidence="8">
    <location>
        <begin position="159"/>
        <end position="179"/>
    </location>
</feature>
<evidence type="ECO:0000256" key="4">
    <source>
        <dbReference type="ARBA" id="ARBA00022475"/>
    </source>
</evidence>
<comment type="subcellular location">
    <subcellularLocation>
        <location evidence="1">Cell membrane</location>
        <topology evidence="1">Multi-pass membrane protein</topology>
    </subcellularLocation>
</comment>
<keyword evidence="6 8" id="KW-1133">Transmembrane helix</keyword>
<dbReference type="SUPFAM" id="SSF81345">
    <property type="entry name" value="ABC transporter involved in vitamin B12 uptake, BtuC"/>
    <property type="match status" value="1"/>
</dbReference>
<evidence type="ECO:0000256" key="3">
    <source>
        <dbReference type="ARBA" id="ARBA00022448"/>
    </source>
</evidence>
<feature type="transmembrane region" description="Helical" evidence="8">
    <location>
        <begin position="250"/>
        <end position="275"/>
    </location>
</feature>
<evidence type="ECO:0000256" key="7">
    <source>
        <dbReference type="ARBA" id="ARBA00023136"/>
    </source>
</evidence>
<evidence type="ECO:0000313" key="10">
    <source>
        <dbReference type="Proteomes" id="UP000291758"/>
    </source>
</evidence>
<feature type="transmembrane region" description="Helical" evidence="8">
    <location>
        <begin position="75"/>
        <end position="96"/>
    </location>
</feature>
<dbReference type="CDD" id="cd06550">
    <property type="entry name" value="TM_ABC_iron-siderophores_like"/>
    <property type="match status" value="1"/>
</dbReference>
<evidence type="ECO:0000256" key="5">
    <source>
        <dbReference type="ARBA" id="ARBA00022692"/>
    </source>
</evidence>
<comment type="similarity">
    <text evidence="2">Belongs to the binding-protein-dependent transport system permease family. FecCD subfamily.</text>
</comment>
<organism evidence="9 10">
    <name type="scientific">Xylanimonas allomyrinae</name>
    <dbReference type="NCBI Taxonomy" id="2509459"/>
    <lineage>
        <taxon>Bacteria</taxon>
        <taxon>Bacillati</taxon>
        <taxon>Actinomycetota</taxon>
        <taxon>Actinomycetes</taxon>
        <taxon>Micrococcales</taxon>
        <taxon>Promicromonosporaceae</taxon>
        <taxon>Xylanimonas</taxon>
    </lineage>
</organism>
<keyword evidence="10" id="KW-1185">Reference proteome</keyword>
<gene>
    <name evidence="9" type="ORF">ET495_07015</name>
</gene>
<dbReference type="OrthoDB" id="4455417at2"/>
<keyword evidence="5 8" id="KW-0812">Transmembrane</keyword>
<dbReference type="GO" id="GO:0022857">
    <property type="term" value="F:transmembrane transporter activity"/>
    <property type="evidence" value="ECO:0007669"/>
    <property type="project" value="InterPro"/>
</dbReference>
<feature type="transmembrane region" description="Helical" evidence="8">
    <location>
        <begin position="287"/>
        <end position="304"/>
    </location>
</feature>
<dbReference type="GO" id="GO:0005886">
    <property type="term" value="C:plasma membrane"/>
    <property type="evidence" value="ECO:0007669"/>
    <property type="project" value="UniProtKB-SubCell"/>
</dbReference>
<dbReference type="GO" id="GO:0033214">
    <property type="term" value="P:siderophore-iron import into cell"/>
    <property type="evidence" value="ECO:0007669"/>
    <property type="project" value="TreeGrafter"/>
</dbReference>
<dbReference type="InterPro" id="IPR037294">
    <property type="entry name" value="ABC_BtuC-like"/>
</dbReference>
<name>A0A4P6EKU7_9MICO</name>
<accession>A0A4P6EKU7</accession>
<dbReference type="KEGG" id="xyl:ET495_07015"/>
<evidence type="ECO:0000256" key="8">
    <source>
        <dbReference type="SAM" id="Phobius"/>
    </source>
</evidence>
<proteinExistence type="inferred from homology"/>
<keyword evidence="4" id="KW-1003">Cell membrane</keyword>
<protein>
    <submittedName>
        <fullName evidence="9">Iron ABC transporter permease</fullName>
    </submittedName>
</protein>
<dbReference type="EMBL" id="CP035495">
    <property type="protein sequence ID" value="QAY63035.1"/>
    <property type="molecule type" value="Genomic_DNA"/>
</dbReference>
<sequence>MSAETLDTVVALRGARRRRGSLVIGVTLAAALVLATFALTLGAAGLSPFRALAAVVGAGDATDVFVVQQLRLPRVLAALLGGVAFALAGALFQSTLRNPLASPDILGVSTGASLGAVWAILGLGVSGLAVAGWAFGGALAAAAAIWVLAWRRGLHSIRFVLVGVGVSYVCGAVLAWLMARAEVRAAQTALLWTIGSVADVRGTPLTILAVGVAGLGAATVVLARTQGPLALGDEHAAALGVRVHAARATALLVAVALVAVATAAAGPIAFVALVAPAIARRLLDDGGAALATSSAVGALLVLAADLAGQHAVPTMSVPAGIVTGLVGAPYLLWLLSGRSDRRTSPS</sequence>
<dbReference type="RefSeq" id="WP_129203753.1">
    <property type="nucleotide sequence ID" value="NZ_CP035495.1"/>
</dbReference>
<reference evidence="9 10" key="1">
    <citation type="submission" date="2019-01" db="EMBL/GenBank/DDBJ databases">
        <title>Genome sequencing of strain 2JSPR-7.</title>
        <authorList>
            <person name="Heo J."/>
            <person name="Kim S.-J."/>
            <person name="Kim J.-S."/>
            <person name="Hong S.-B."/>
            <person name="Kwon S.-W."/>
        </authorList>
    </citation>
    <scope>NUCLEOTIDE SEQUENCE [LARGE SCALE GENOMIC DNA]</scope>
    <source>
        <strain evidence="9 10">2JSPR-7</strain>
    </source>
</reference>
<evidence type="ECO:0000313" key="9">
    <source>
        <dbReference type="EMBL" id="QAY63035.1"/>
    </source>
</evidence>
<keyword evidence="7 8" id="KW-0472">Membrane</keyword>
<feature type="transmembrane region" description="Helical" evidence="8">
    <location>
        <begin position="116"/>
        <end position="147"/>
    </location>
</feature>
<feature type="transmembrane region" description="Helical" evidence="8">
    <location>
        <begin position="316"/>
        <end position="335"/>
    </location>
</feature>
<dbReference type="PANTHER" id="PTHR30472:SF24">
    <property type="entry name" value="FERRIC ENTEROBACTIN TRANSPORT SYSTEM PERMEASE PROTEIN FEPG"/>
    <property type="match status" value="1"/>
</dbReference>
<dbReference type="AlphaFoldDB" id="A0A4P6EKU7"/>
<dbReference type="PANTHER" id="PTHR30472">
    <property type="entry name" value="FERRIC ENTEROBACTIN TRANSPORT SYSTEM PERMEASE PROTEIN"/>
    <property type="match status" value="1"/>
</dbReference>
<evidence type="ECO:0000256" key="6">
    <source>
        <dbReference type="ARBA" id="ARBA00022989"/>
    </source>
</evidence>
<evidence type="ECO:0000256" key="2">
    <source>
        <dbReference type="ARBA" id="ARBA00007935"/>
    </source>
</evidence>
<keyword evidence="3" id="KW-0813">Transport</keyword>
<dbReference type="Proteomes" id="UP000291758">
    <property type="component" value="Chromosome"/>
</dbReference>
<dbReference type="Gene3D" id="1.10.3470.10">
    <property type="entry name" value="ABC transporter involved in vitamin B12 uptake, BtuC"/>
    <property type="match status" value="1"/>
</dbReference>
<dbReference type="Pfam" id="PF01032">
    <property type="entry name" value="FecCD"/>
    <property type="match status" value="1"/>
</dbReference>
<feature type="transmembrane region" description="Helical" evidence="8">
    <location>
        <begin position="22"/>
        <end position="43"/>
    </location>
</feature>